<dbReference type="Pfam" id="PF00072">
    <property type="entry name" value="Response_reg"/>
    <property type="match status" value="1"/>
</dbReference>
<keyword evidence="6" id="KW-0597">Phosphoprotein</keyword>
<dbReference type="SMART" id="SM00448">
    <property type="entry name" value="REC"/>
    <property type="match status" value="1"/>
</dbReference>
<evidence type="ECO:0000313" key="8">
    <source>
        <dbReference type="EMBL" id="CUP05810.1"/>
    </source>
</evidence>
<dbReference type="SUPFAM" id="SSF52172">
    <property type="entry name" value="CheY-like"/>
    <property type="match status" value="1"/>
</dbReference>
<keyword evidence="3 9" id="KW-0238">DNA-binding</keyword>
<dbReference type="GO" id="GO:0000160">
    <property type="term" value="P:phosphorelay signal transduction system"/>
    <property type="evidence" value="ECO:0007669"/>
    <property type="project" value="InterPro"/>
</dbReference>
<dbReference type="GO" id="GO:0006355">
    <property type="term" value="P:regulation of DNA-templated transcription"/>
    <property type="evidence" value="ECO:0007669"/>
    <property type="project" value="InterPro"/>
</dbReference>
<evidence type="ECO:0000256" key="1">
    <source>
        <dbReference type="ARBA" id="ARBA00018672"/>
    </source>
</evidence>
<evidence type="ECO:0000256" key="4">
    <source>
        <dbReference type="ARBA" id="ARBA00023163"/>
    </source>
</evidence>
<keyword evidence="2" id="KW-0805">Transcription regulation</keyword>
<evidence type="ECO:0000256" key="6">
    <source>
        <dbReference type="PROSITE-ProRule" id="PRU00169"/>
    </source>
</evidence>
<dbReference type="AlphaFoldDB" id="A0A174K941"/>
<dbReference type="RefSeq" id="WP_055659046.1">
    <property type="nucleotide sequence ID" value="NZ_CABIXC010000017.1"/>
</dbReference>
<keyword evidence="4" id="KW-0804">Transcription</keyword>
<gene>
    <name evidence="8" type="primary">nreC_3</name>
    <name evidence="9" type="ORF">DXC39_19030</name>
    <name evidence="8" type="ORF">ERS852407_04828</name>
</gene>
<dbReference type="Proteomes" id="UP000095651">
    <property type="component" value="Unassembled WGS sequence"/>
</dbReference>
<dbReference type="SUPFAM" id="SSF46894">
    <property type="entry name" value="C-terminal effector domain of the bipartite response regulators"/>
    <property type="match status" value="1"/>
</dbReference>
<organism evidence="8 10">
    <name type="scientific">Hungatella hathewayi</name>
    <dbReference type="NCBI Taxonomy" id="154046"/>
    <lineage>
        <taxon>Bacteria</taxon>
        <taxon>Bacillati</taxon>
        <taxon>Bacillota</taxon>
        <taxon>Clostridia</taxon>
        <taxon>Lachnospirales</taxon>
        <taxon>Lachnospiraceae</taxon>
        <taxon>Hungatella</taxon>
    </lineage>
</organism>
<feature type="domain" description="Response regulatory" evidence="7">
    <location>
        <begin position="6"/>
        <end position="123"/>
    </location>
</feature>
<dbReference type="InterPro" id="IPR039420">
    <property type="entry name" value="WalR-like"/>
</dbReference>
<accession>A0A174K941</accession>
<dbReference type="PROSITE" id="PS50110">
    <property type="entry name" value="RESPONSE_REGULATORY"/>
    <property type="match status" value="1"/>
</dbReference>
<name>A0A174K941_9FIRM</name>
<comment type="function">
    <text evidence="5">May play the central regulatory role in sporulation. It may be an element of the effector pathway responsible for the activation of sporulation genes in response to nutritional stress. Spo0A may act in concert with spo0H (a sigma factor) to control the expression of some genes that are critical to the sporulation process.</text>
</comment>
<protein>
    <recommendedName>
        <fullName evidence="1">Stage 0 sporulation protein A homolog</fullName>
    </recommendedName>
</protein>
<evidence type="ECO:0000313" key="10">
    <source>
        <dbReference type="Proteomes" id="UP000095651"/>
    </source>
</evidence>
<dbReference type="Proteomes" id="UP000261257">
    <property type="component" value="Unassembled WGS sequence"/>
</dbReference>
<dbReference type="InterPro" id="IPR001789">
    <property type="entry name" value="Sig_transdc_resp-reg_receiver"/>
</dbReference>
<reference evidence="8 10" key="1">
    <citation type="submission" date="2015-09" db="EMBL/GenBank/DDBJ databases">
        <authorList>
            <consortium name="Pathogen Informatics"/>
        </authorList>
    </citation>
    <scope>NUCLEOTIDE SEQUENCE [LARGE SCALE GENOMIC DNA]</scope>
    <source>
        <strain evidence="8 10">2789STDY5608850</strain>
    </source>
</reference>
<reference evidence="9 11" key="2">
    <citation type="submission" date="2018-08" db="EMBL/GenBank/DDBJ databases">
        <title>A genome reference for cultivated species of the human gut microbiota.</title>
        <authorList>
            <person name="Zou Y."/>
            <person name="Xue W."/>
            <person name="Luo G."/>
        </authorList>
    </citation>
    <scope>NUCLEOTIDE SEQUENCE [LARGE SCALE GENOMIC DNA]</scope>
    <source>
        <strain evidence="9 11">TF05-11AC</strain>
    </source>
</reference>
<dbReference type="PANTHER" id="PTHR43214">
    <property type="entry name" value="TWO-COMPONENT RESPONSE REGULATOR"/>
    <property type="match status" value="1"/>
</dbReference>
<evidence type="ECO:0000256" key="3">
    <source>
        <dbReference type="ARBA" id="ARBA00023125"/>
    </source>
</evidence>
<evidence type="ECO:0000256" key="2">
    <source>
        <dbReference type="ARBA" id="ARBA00023015"/>
    </source>
</evidence>
<dbReference type="EMBL" id="QSSQ01000021">
    <property type="protein sequence ID" value="RGM01765.1"/>
    <property type="molecule type" value="Genomic_DNA"/>
</dbReference>
<dbReference type="GO" id="GO:0003677">
    <property type="term" value="F:DNA binding"/>
    <property type="evidence" value="ECO:0007669"/>
    <property type="project" value="UniProtKB-KW"/>
</dbReference>
<evidence type="ECO:0000259" key="7">
    <source>
        <dbReference type="PROSITE" id="PS50110"/>
    </source>
</evidence>
<feature type="modified residue" description="4-aspartylphosphate" evidence="6">
    <location>
        <position position="57"/>
    </location>
</feature>
<sequence>MEEKIKVLIAEDVAPIRKRYAAVLKKCPAIEVVAEVGTGEEACKTARKLNPDVILMDIEMEAKDAGIRATGEILAEMPDIKIIILTVYEEDELVFSAFRLGACDYVLKNASNEEIVNAVTSAYRGQSPIRPEIADKIRSEFRRVKTYESSFLFMLNILSTLTPKELDTLYLLSTGYNKRQICEMRCVEMSTVKSQVHSILKKFNKKKISEIITTESDRKLLGSILNNTELNR</sequence>
<evidence type="ECO:0000313" key="9">
    <source>
        <dbReference type="EMBL" id="RGM01765.1"/>
    </source>
</evidence>
<dbReference type="InterPro" id="IPR011006">
    <property type="entry name" value="CheY-like_superfamily"/>
</dbReference>
<dbReference type="PANTHER" id="PTHR43214:SF43">
    <property type="entry name" value="TWO-COMPONENT RESPONSE REGULATOR"/>
    <property type="match status" value="1"/>
</dbReference>
<evidence type="ECO:0000313" key="11">
    <source>
        <dbReference type="Proteomes" id="UP000261257"/>
    </source>
</evidence>
<dbReference type="InterPro" id="IPR058245">
    <property type="entry name" value="NreC/VraR/RcsB-like_REC"/>
</dbReference>
<dbReference type="Gene3D" id="3.40.50.2300">
    <property type="match status" value="1"/>
</dbReference>
<proteinExistence type="predicted"/>
<dbReference type="InterPro" id="IPR016032">
    <property type="entry name" value="Sig_transdc_resp-reg_C-effctor"/>
</dbReference>
<dbReference type="CDD" id="cd17535">
    <property type="entry name" value="REC_NarL-like"/>
    <property type="match status" value="1"/>
</dbReference>
<dbReference type="EMBL" id="CYZE01000017">
    <property type="protein sequence ID" value="CUP05810.1"/>
    <property type="molecule type" value="Genomic_DNA"/>
</dbReference>
<evidence type="ECO:0000256" key="5">
    <source>
        <dbReference type="ARBA" id="ARBA00024867"/>
    </source>
</evidence>